<feature type="compositionally biased region" description="Basic residues" evidence="1">
    <location>
        <begin position="574"/>
        <end position="583"/>
    </location>
</feature>
<feature type="compositionally biased region" description="Pro residues" evidence="1">
    <location>
        <begin position="36"/>
        <end position="45"/>
    </location>
</feature>
<dbReference type="GeneID" id="19193398"/>
<feature type="compositionally biased region" description="Basic and acidic residues" evidence="1">
    <location>
        <begin position="17"/>
        <end position="29"/>
    </location>
</feature>
<feature type="compositionally biased region" description="Polar residues" evidence="1">
    <location>
        <begin position="213"/>
        <end position="230"/>
    </location>
</feature>
<protein>
    <submittedName>
        <fullName evidence="3">ADA HAT complex component 1</fullName>
    </submittedName>
</protein>
<evidence type="ECO:0000256" key="1">
    <source>
        <dbReference type="SAM" id="MobiDB-lite"/>
    </source>
</evidence>
<feature type="compositionally biased region" description="Acidic residues" evidence="1">
    <location>
        <begin position="536"/>
        <end position="552"/>
    </location>
</feature>
<feature type="compositionally biased region" description="Low complexity" evidence="1">
    <location>
        <begin position="495"/>
        <end position="508"/>
    </location>
</feature>
<dbReference type="Pfam" id="PF25909">
    <property type="entry name" value="zf-C2H2_AHC1"/>
    <property type="match status" value="1"/>
</dbReference>
<dbReference type="Proteomes" id="UP000019471">
    <property type="component" value="Unassembled WGS sequence"/>
</dbReference>
<evidence type="ECO:0000313" key="4">
    <source>
        <dbReference type="Proteomes" id="UP000019471"/>
    </source>
</evidence>
<feature type="region of interest" description="Disordered" evidence="1">
    <location>
        <begin position="213"/>
        <end position="248"/>
    </location>
</feature>
<comment type="caution">
    <text evidence="3">The sequence shown here is derived from an EMBL/GenBank/DDBJ whole genome shotgun (WGS) entry which is preliminary data.</text>
</comment>
<feature type="region of interest" description="Disordered" evidence="1">
    <location>
        <begin position="344"/>
        <end position="374"/>
    </location>
</feature>
<dbReference type="HOGENOM" id="CLU_016272_0_0_1"/>
<proteinExistence type="predicted"/>
<dbReference type="eggNOG" id="ENOG502S5YH">
    <property type="taxonomic scope" value="Eukaryota"/>
</dbReference>
<dbReference type="RefSeq" id="XP_007747471.1">
    <property type="nucleotide sequence ID" value="XM_007749281.1"/>
</dbReference>
<evidence type="ECO:0000313" key="3">
    <source>
        <dbReference type="EMBL" id="EXJ68085.1"/>
    </source>
</evidence>
<feature type="region of interest" description="Disordered" evidence="1">
    <location>
        <begin position="425"/>
        <end position="619"/>
    </location>
</feature>
<dbReference type="OrthoDB" id="5355528at2759"/>
<organism evidence="3 4">
    <name type="scientific">Cladophialophora psammophila CBS 110553</name>
    <dbReference type="NCBI Taxonomy" id="1182543"/>
    <lineage>
        <taxon>Eukaryota</taxon>
        <taxon>Fungi</taxon>
        <taxon>Dikarya</taxon>
        <taxon>Ascomycota</taxon>
        <taxon>Pezizomycotina</taxon>
        <taxon>Eurotiomycetes</taxon>
        <taxon>Chaetothyriomycetidae</taxon>
        <taxon>Chaetothyriales</taxon>
        <taxon>Herpotrichiellaceae</taxon>
        <taxon>Cladophialophora</taxon>
    </lineage>
</organism>
<keyword evidence="4" id="KW-1185">Reference proteome</keyword>
<sequence length="619" mass="66799">MPATHKRKQSTDTQGQSERKRAKIVDKQHCANVLPRPTPALPSDPPNTATPATNESPSFLPTPPEVKMEDSEMGQVESALKGADAARLQSIRNVIQTQISLEILLKHKELRLIDQEIAKCQASLEQLRRCEEIPFPGTQQLSLGVSSGTGPALRSSFPSPLPQLPAPWGVTEGPYSRHYAKWLLPDPRFDGGEPELVATTPVGKSPMKFRSQTRGQFAEGPQTSSQSRAQRSGKLKSLPAGYGQPKEKATGPMIIKRKSDGATVKLVCPDCGRFDFGSAQGFINHCRIGHGRSFASHDAAADACGEPVEVDETGAMIGVEPAVTPAAGNVHPLIRSAKLLQPKPPRITSQTTTPATDKTGCPKPTQVSPDFRGSALTPNLSELVQARGLGLDLQEMVSDAKTKVELPDSDSEDDEMDVDVPMQNTAQGRHPQVAGTKQPPKPTKSPLSSPLLHSNMLRSTTNLRGGGGLPQYDGANDKPTQHRPRGMTLPMNGASPSDLQPSDPSPTSESNQAPSLVDDDEEFEPHSPSSSSVSDEHDEGEVEFEVQGDDDDARSVLRAPDFQPNCAQAVRSPTHTRRASAIRRHGEEREEKHVSFVSPSPARDVPNTRLGGDRKRRKV</sequence>
<dbReference type="EMBL" id="AMGX01000014">
    <property type="protein sequence ID" value="EXJ68085.1"/>
    <property type="molecule type" value="Genomic_DNA"/>
</dbReference>
<name>W9WST6_9EURO</name>
<feature type="domain" description="AHC1-like C2H2 zinc-finger" evidence="2">
    <location>
        <begin position="255"/>
        <end position="300"/>
    </location>
</feature>
<feature type="compositionally biased region" description="Basic and acidic residues" evidence="1">
    <location>
        <begin position="584"/>
        <end position="594"/>
    </location>
</feature>
<dbReference type="InterPro" id="IPR058706">
    <property type="entry name" value="zf-C2H2_AHC1-like"/>
</dbReference>
<reference evidence="3 4" key="1">
    <citation type="submission" date="2013-03" db="EMBL/GenBank/DDBJ databases">
        <title>The Genome Sequence of Cladophialophora psammophila CBS 110553.</title>
        <authorList>
            <consortium name="The Broad Institute Genomics Platform"/>
            <person name="Cuomo C."/>
            <person name="de Hoog S."/>
            <person name="Gorbushina A."/>
            <person name="Walker B."/>
            <person name="Young S.K."/>
            <person name="Zeng Q."/>
            <person name="Gargeya S."/>
            <person name="Fitzgerald M."/>
            <person name="Haas B."/>
            <person name="Abouelleil A."/>
            <person name="Allen A.W."/>
            <person name="Alvarado L."/>
            <person name="Arachchi H.M."/>
            <person name="Berlin A.M."/>
            <person name="Chapman S.B."/>
            <person name="Gainer-Dewar J."/>
            <person name="Goldberg J."/>
            <person name="Griggs A."/>
            <person name="Gujja S."/>
            <person name="Hansen M."/>
            <person name="Howarth C."/>
            <person name="Imamovic A."/>
            <person name="Ireland A."/>
            <person name="Larimer J."/>
            <person name="McCowan C."/>
            <person name="Murphy C."/>
            <person name="Pearson M."/>
            <person name="Poon T.W."/>
            <person name="Priest M."/>
            <person name="Roberts A."/>
            <person name="Saif S."/>
            <person name="Shea T."/>
            <person name="Sisk P."/>
            <person name="Sykes S."/>
            <person name="Wortman J."/>
            <person name="Nusbaum C."/>
            <person name="Birren B."/>
        </authorList>
    </citation>
    <scope>NUCLEOTIDE SEQUENCE [LARGE SCALE GENOMIC DNA]</scope>
    <source>
        <strain evidence="3 4">CBS 110553</strain>
    </source>
</reference>
<gene>
    <name evidence="3" type="ORF">A1O5_08700</name>
</gene>
<accession>W9WST6</accession>
<feature type="compositionally biased region" description="Polar residues" evidence="1">
    <location>
        <begin position="46"/>
        <end position="59"/>
    </location>
</feature>
<feature type="region of interest" description="Disordered" evidence="1">
    <location>
        <begin position="1"/>
        <end position="72"/>
    </location>
</feature>
<dbReference type="AlphaFoldDB" id="W9WST6"/>
<dbReference type="STRING" id="1182543.W9WST6"/>
<feature type="compositionally biased region" description="Polar residues" evidence="1">
    <location>
        <begin position="347"/>
        <end position="356"/>
    </location>
</feature>
<evidence type="ECO:0000259" key="2">
    <source>
        <dbReference type="Pfam" id="PF25909"/>
    </source>
</evidence>